<organism evidence="2 3">
    <name type="scientific">Caballeronia novacaledonica</name>
    <dbReference type="NCBI Taxonomy" id="1544861"/>
    <lineage>
        <taxon>Bacteria</taxon>
        <taxon>Pseudomonadati</taxon>
        <taxon>Pseudomonadota</taxon>
        <taxon>Betaproteobacteria</taxon>
        <taxon>Burkholderiales</taxon>
        <taxon>Burkholderiaceae</taxon>
        <taxon>Caballeronia</taxon>
    </lineage>
</organism>
<dbReference type="GO" id="GO:0008703">
    <property type="term" value="F:5-amino-6-(5-phosphoribosylamino)uracil reductase activity"/>
    <property type="evidence" value="ECO:0007669"/>
    <property type="project" value="InterPro"/>
</dbReference>
<dbReference type="GO" id="GO:0009231">
    <property type="term" value="P:riboflavin biosynthetic process"/>
    <property type="evidence" value="ECO:0007669"/>
    <property type="project" value="InterPro"/>
</dbReference>
<dbReference type="PANTHER" id="PTHR38011:SF12">
    <property type="entry name" value="BIFUNCTIONAL DEAMINASE-REDUCTASE DOMAIN PROTEIN"/>
    <property type="match status" value="1"/>
</dbReference>
<reference evidence="3" key="1">
    <citation type="submission" date="2018-01" db="EMBL/GenBank/DDBJ databases">
        <authorList>
            <person name="Peeters C."/>
        </authorList>
    </citation>
    <scope>NUCLEOTIDE SEQUENCE [LARGE SCALE GENOMIC DNA]</scope>
</reference>
<gene>
    <name evidence="2" type="ORF">NOV72_05463</name>
</gene>
<dbReference type="Pfam" id="PF01872">
    <property type="entry name" value="RibD_C"/>
    <property type="match status" value="1"/>
</dbReference>
<protein>
    <recommendedName>
        <fullName evidence="1">Bacterial bifunctional deaminase-reductase C-terminal domain-containing protein</fullName>
    </recommendedName>
</protein>
<evidence type="ECO:0000313" key="2">
    <source>
        <dbReference type="EMBL" id="SPB18264.1"/>
    </source>
</evidence>
<dbReference type="RefSeq" id="WP_106857734.1">
    <property type="nucleotide sequence ID" value="NZ_OGTP01000028.1"/>
</dbReference>
<dbReference type="SUPFAM" id="SSF53597">
    <property type="entry name" value="Dihydrofolate reductase-like"/>
    <property type="match status" value="1"/>
</dbReference>
<dbReference type="InterPro" id="IPR050765">
    <property type="entry name" value="Riboflavin_Biosynth_HTPR"/>
</dbReference>
<evidence type="ECO:0000313" key="3">
    <source>
        <dbReference type="Proteomes" id="UP000238169"/>
    </source>
</evidence>
<dbReference type="PANTHER" id="PTHR38011">
    <property type="entry name" value="DIHYDROFOLATE REDUCTASE FAMILY PROTEIN (AFU_ORTHOLOGUE AFUA_8G06820)"/>
    <property type="match status" value="1"/>
</dbReference>
<dbReference type="OrthoDB" id="2313602at2"/>
<name>A0A2U3IDG8_9BURK</name>
<feature type="domain" description="Bacterial bifunctional deaminase-reductase C-terminal" evidence="1">
    <location>
        <begin position="9"/>
        <end position="201"/>
    </location>
</feature>
<dbReference type="InterPro" id="IPR002734">
    <property type="entry name" value="RibDG_C"/>
</dbReference>
<dbReference type="Proteomes" id="UP000238169">
    <property type="component" value="Unassembled WGS sequence"/>
</dbReference>
<proteinExistence type="predicted"/>
<accession>A0A2U3IDG8</accession>
<dbReference type="Gene3D" id="3.40.430.10">
    <property type="entry name" value="Dihydrofolate Reductase, subunit A"/>
    <property type="match status" value="1"/>
</dbReference>
<keyword evidence="3" id="KW-1185">Reference proteome</keyword>
<sequence length="220" mass="24086">MTKVKVAGFSVSLDGFAAGTDQSLEHPLGLRGEALFQWFFPTRTFREMQGQEGGETGHDDSFARRAMEGFGAFILGRNMFGPVRGEWPDDQWKGWWGDDPPYHAPTFVLTHYPRPPIEMLSGTTFHFVSEGIEVALQRAREAAGARDIKIGGGAATVKQYIQAGHVDEIHLALAPVALGQGESLFGGLDLPALGYRTVEHVPTDRATHIVLAKARPMHGY</sequence>
<dbReference type="InterPro" id="IPR024072">
    <property type="entry name" value="DHFR-like_dom_sf"/>
</dbReference>
<dbReference type="AlphaFoldDB" id="A0A2U3IDG8"/>
<dbReference type="EMBL" id="OGTP01000028">
    <property type="protein sequence ID" value="SPB18264.1"/>
    <property type="molecule type" value="Genomic_DNA"/>
</dbReference>
<evidence type="ECO:0000259" key="1">
    <source>
        <dbReference type="Pfam" id="PF01872"/>
    </source>
</evidence>